<keyword evidence="6" id="KW-0029">Amino-acid transport</keyword>
<evidence type="ECO:0000313" key="12">
    <source>
        <dbReference type="Proteomes" id="UP000264036"/>
    </source>
</evidence>
<comment type="similarity">
    <text evidence="9">Belongs to the binding-protein-dependent transport system permease family. LivHM subfamily.</text>
</comment>
<organism evidence="11 12">
    <name type="scientific">Advenella kashmirensis</name>
    <dbReference type="NCBI Taxonomy" id="310575"/>
    <lineage>
        <taxon>Bacteria</taxon>
        <taxon>Pseudomonadati</taxon>
        <taxon>Pseudomonadota</taxon>
        <taxon>Betaproteobacteria</taxon>
        <taxon>Burkholderiales</taxon>
        <taxon>Alcaligenaceae</taxon>
    </lineage>
</organism>
<keyword evidence="4" id="KW-0997">Cell inner membrane</keyword>
<dbReference type="InterPro" id="IPR052157">
    <property type="entry name" value="BCAA_transport_permease"/>
</dbReference>
<evidence type="ECO:0000256" key="2">
    <source>
        <dbReference type="ARBA" id="ARBA00022448"/>
    </source>
</evidence>
<evidence type="ECO:0000256" key="6">
    <source>
        <dbReference type="ARBA" id="ARBA00022970"/>
    </source>
</evidence>
<dbReference type="CDD" id="cd06582">
    <property type="entry name" value="TM_PBP1_LivH_like"/>
    <property type="match status" value="1"/>
</dbReference>
<dbReference type="EMBL" id="DOEK01000036">
    <property type="protein sequence ID" value="HBP31258.1"/>
    <property type="molecule type" value="Genomic_DNA"/>
</dbReference>
<evidence type="ECO:0000256" key="9">
    <source>
        <dbReference type="ARBA" id="ARBA00037998"/>
    </source>
</evidence>
<dbReference type="GO" id="GO:0005304">
    <property type="term" value="F:L-valine transmembrane transporter activity"/>
    <property type="evidence" value="ECO:0007669"/>
    <property type="project" value="TreeGrafter"/>
</dbReference>
<evidence type="ECO:0000256" key="7">
    <source>
        <dbReference type="ARBA" id="ARBA00022989"/>
    </source>
</evidence>
<comment type="caution">
    <text evidence="11">The sequence shown here is derived from an EMBL/GenBank/DDBJ whole genome shotgun (WGS) entry which is preliminary data.</text>
</comment>
<dbReference type="GO" id="GO:0015190">
    <property type="term" value="F:L-leucine transmembrane transporter activity"/>
    <property type="evidence" value="ECO:0007669"/>
    <property type="project" value="TreeGrafter"/>
</dbReference>
<dbReference type="GO" id="GO:0015808">
    <property type="term" value="P:L-alanine transport"/>
    <property type="evidence" value="ECO:0007669"/>
    <property type="project" value="TreeGrafter"/>
</dbReference>
<evidence type="ECO:0000256" key="3">
    <source>
        <dbReference type="ARBA" id="ARBA00022475"/>
    </source>
</evidence>
<sequence length="305" mass="32970">MDWYILGQQLVNGVTLGAIYGLIAIGYTMVYGIIGMINFAHGEIYMISAYITAIAFAVFTFLGIDSLALSLLLTLMVTMFITGLYGWYIERTVYRPLRTTNRLAPLITAIGVSLLLQNYVQVSQGPYVQGVPSVIQGGFTIGSDDGFFQIRYIDLLIVVVSFIAMMVLTWVIQKTSLGRQCRAVEQDRKMATILGINTTRIISTVFVIGSVMAAVAGELVTFNYGSFDFHIGFILGIKAFSAAVLGGIGSLPGAMLGGLILGVLESLFAGFVSSDYKDVFSFSVLVLVLIFKPSGLLGRPAVEKV</sequence>
<dbReference type="Proteomes" id="UP000264036">
    <property type="component" value="Unassembled WGS sequence"/>
</dbReference>
<evidence type="ECO:0000256" key="5">
    <source>
        <dbReference type="ARBA" id="ARBA00022692"/>
    </source>
</evidence>
<protein>
    <submittedName>
        <fullName evidence="11">Branched-chain amino acid ABC transporter permease LivH</fullName>
    </submittedName>
</protein>
<keyword evidence="2" id="KW-0813">Transport</keyword>
<proteinExistence type="inferred from homology"/>
<reference evidence="11 12" key="1">
    <citation type="journal article" date="2018" name="Nat. Biotechnol.">
        <title>A standardized bacterial taxonomy based on genome phylogeny substantially revises the tree of life.</title>
        <authorList>
            <person name="Parks D.H."/>
            <person name="Chuvochina M."/>
            <person name="Waite D.W."/>
            <person name="Rinke C."/>
            <person name="Skarshewski A."/>
            <person name="Chaumeil P.A."/>
            <person name="Hugenholtz P."/>
        </authorList>
    </citation>
    <scope>NUCLEOTIDE SEQUENCE [LARGE SCALE GENOMIC DNA]</scope>
    <source>
        <strain evidence="11">UBA10707</strain>
    </source>
</reference>
<dbReference type="GO" id="GO:0042941">
    <property type="term" value="P:D-alanine transmembrane transport"/>
    <property type="evidence" value="ECO:0007669"/>
    <property type="project" value="TreeGrafter"/>
</dbReference>
<dbReference type="GO" id="GO:1903806">
    <property type="term" value="P:L-isoleucine import across plasma membrane"/>
    <property type="evidence" value="ECO:0007669"/>
    <property type="project" value="TreeGrafter"/>
</dbReference>
<comment type="subcellular location">
    <subcellularLocation>
        <location evidence="1">Cell membrane</location>
        <topology evidence="1">Multi-pass membrane protein</topology>
    </subcellularLocation>
</comment>
<dbReference type="AlphaFoldDB" id="A0A356LKL7"/>
<keyword evidence="3" id="KW-1003">Cell membrane</keyword>
<dbReference type="Pfam" id="PF02653">
    <property type="entry name" value="BPD_transp_2"/>
    <property type="match status" value="1"/>
</dbReference>
<feature type="transmembrane region" description="Helical" evidence="10">
    <location>
        <begin position="152"/>
        <end position="172"/>
    </location>
</feature>
<name>A0A356LKL7_9BURK</name>
<dbReference type="PANTHER" id="PTHR11795">
    <property type="entry name" value="BRANCHED-CHAIN AMINO ACID TRANSPORT SYSTEM PERMEASE PROTEIN LIVH"/>
    <property type="match status" value="1"/>
</dbReference>
<feature type="transmembrane region" description="Helical" evidence="10">
    <location>
        <begin position="100"/>
        <end position="120"/>
    </location>
</feature>
<accession>A0A356LKL7</accession>
<evidence type="ECO:0000256" key="1">
    <source>
        <dbReference type="ARBA" id="ARBA00004651"/>
    </source>
</evidence>
<dbReference type="PANTHER" id="PTHR11795:SF371">
    <property type="entry name" value="HIGH-AFFINITY BRANCHED-CHAIN AMINO ACID TRANSPORT SYSTEM PERMEASE PROTEIN LIVH"/>
    <property type="match status" value="1"/>
</dbReference>
<keyword evidence="7 10" id="KW-1133">Transmembrane helix</keyword>
<feature type="transmembrane region" description="Helical" evidence="10">
    <location>
        <begin position="44"/>
        <end position="62"/>
    </location>
</feature>
<feature type="transmembrane region" description="Helical" evidence="10">
    <location>
        <begin position="279"/>
        <end position="298"/>
    </location>
</feature>
<keyword evidence="8 10" id="KW-0472">Membrane</keyword>
<keyword evidence="5 10" id="KW-0812">Transmembrane</keyword>
<feature type="transmembrane region" description="Helical" evidence="10">
    <location>
        <begin position="68"/>
        <end position="88"/>
    </location>
</feature>
<evidence type="ECO:0000256" key="4">
    <source>
        <dbReference type="ARBA" id="ARBA00022519"/>
    </source>
</evidence>
<gene>
    <name evidence="11" type="ORF">DD666_17855</name>
</gene>
<evidence type="ECO:0000313" key="11">
    <source>
        <dbReference type="EMBL" id="HBP31258.1"/>
    </source>
</evidence>
<dbReference type="GO" id="GO:0005886">
    <property type="term" value="C:plasma membrane"/>
    <property type="evidence" value="ECO:0007669"/>
    <property type="project" value="UniProtKB-SubCell"/>
</dbReference>
<dbReference type="InterPro" id="IPR001851">
    <property type="entry name" value="ABC_transp_permease"/>
</dbReference>
<dbReference type="GO" id="GO:0015188">
    <property type="term" value="F:L-isoleucine transmembrane transporter activity"/>
    <property type="evidence" value="ECO:0007669"/>
    <property type="project" value="TreeGrafter"/>
</dbReference>
<evidence type="ECO:0000256" key="10">
    <source>
        <dbReference type="SAM" id="Phobius"/>
    </source>
</evidence>
<feature type="transmembrane region" description="Helical" evidence="10">
    <location>
        <begin position="193"/>
        <end position="217"/>
    </location>
</feature>
<feature type="transmembrane region" description="Helical" evidence="10">
    <location>
        <begin position="18"/>
        <end position="37"/>
    </location>
</feature>
<evidence type="ECO:0000256" key="8">
    <source>
        <dbReference type="ARBA" id="ARBA00023136"/>
    </source>
</evidence>
<dbReference type="GO" id="GO:0015192">
    <property type="term" value="F:L-phenylalanine transmembrane transporter activity"/>
    <property type="evidence" value="ECO:0007669"/>
    <property type="project" value="TreeGrafter"/>
</dbReference>